<accession>A0A9D4C9L9</accession>
<evidence type="ECO:0000313" key="2">
    <source>
        <dbReference type="Proteomes" id="UP000828390"/>
    </source>
</evidence>
<protein>
    <submittedName>
        <fullName evidence="1">Uncharacterized protein</fullName>
    </submittedName>
</protein>
<reference evidence="1" key="2">
    <citation type="submission" date="2020-11" db="EMBL/GenBank/DDBJ databases">
        <authorList>
            <person name="McCartney M.A."/>
            <person name="Auch B."/>
            <person name="Kono T."/>
            <person name="Mallez S."/>
            <person name="Becker A."/>
            <person name="Gohl D.M."/>
            <person name="Silverstein K.A.T."/>
            <person name="Koren S."/>
            <person name="Bechman K.B."/>
            <person name="Herman A."/>
            <person name="Abrahante J.E."/>
            <person name="Garbe J."/>
        </authorList>
    </citation>
    <scope>NUCLEOTIDE SEQUENCE</scope>
    <source>
        <strain evidence="1">Duluth1</strain>
        <tissue evidence="1">Whole animal</tissue>
    </source>
</reference>
<evidence type="ECO:0000313" key="1">
    <source>
        <dbReference type="EMBL" id="KAH3719581.1"/>
    </source>
</evidence>
<comment type="caution">
    <text evidence="1">The sequence shown here is derived from an EMBL/GenBank/DDBJ whole genome shotgun (WGS) entry which is preliminary data.</text>
</comment>
<sequence>MSVRLGVHGQGTSRHHLHGQVTIVSPYATRFTWSRYLTARASRSSVYCLCQCDSVYLAKVPHGTTFTAKCLLSLPVRLGLHGQGNSRQHLHGQVSIVYACATRCTWPRYLTSPPSRLSVYCLCQCDSVYLVKVPHGTSLAVKVNTTFWTDMEIRMDVIMQDVQATICRWVRKLRD</sequence>
<gene>
    <name evidence="1" type="ORF">DPMN_062432</name>
</gene>
<proteinExistence type="predicted"/>
<reference evidence="1" key="1">
    <citation type="journal article" date="2019" name="bioRxiv">
        <title>The Genome of the Zebra Mussel, Dreissena polymorpha: A Resource for Invasive Species Research.</title>
        <authorList>
            <person name="McCartney M.A."/>
            <person name="Auch B."/>
            <person name="Kono T."/>
            <person name="Mallez S."/>
            <person name="Zhang Y."/>
            <person name="Obille A."/>
            <person name="Becker A."/>
            <person name="Abrahante J.E."/>
            <person name="Garbe J."/>
            <person name="Badalamenti J.P."/>
            <person name="Herman A."/>
            <person name="Mangelson H."/>
            <person name="Liachko I."/>
            <person name="Sullivan S."/>
            <person name="Sone E.D."/>
            <person name="Koren S."/>
            <person name="Silverstein K.A.T."/>
            <person name="Beckman K.B."/>
            <person name="Gohl D.M."/>
        </authorList>
    </citation>
    <scope>NUCLEOTIDE SEQUENCE</scope>
    <source>
        <strain evidence="1">Duluth1</strain>
        <tissue evidence="1">Whole animal</tissue>
    </source>
</reference>
<organism evidence="1 2">
    <name type="scientific">Dreissena polymorpha</name>
    <name type="common">Zebra mussel</name>
    <name type="synonym">Mytilus polymorpha</name>
    <dbReference type="NCBI Taxonomy" id="45954"/>
    <lineage>
        <taxon>Eukaryota</taxon>
        <taxon>Metazoa</taxon>
        <taxon>Spiralia</taxon>
        <taxon>Lophotrochozoa</taxon>
        <taxon>Mollusca</taxon>
        <taxon>Bivalvia</taxon>
        <taxon>Autobranchia</taxon>
        <taxon>Heteroconchia</taxon>
        <taxon>Euheterodonta</taxon>
        <taxon>Imparidentia</taxon>
        <taxon>Neoheterodontei</taxon>
        <taxon>Myida</taxon>
        <taxon>Dreissenoidea</taxon>
        <taxon>Dreissenidae</taxon>
        <taxon>Dreissena</taxon>
    </lineage>
</organism>
<dbReference type="EMBL" id="JAIWYP010000013">
    <property type="protein sequence ID" value="KAH3719581.1"/>
    <property type="molecule type" value="Genomic_DNA"/>
</dbReference>
<keyword evidence="2" id="KW-1185">Reference proteome</keyword>
<name>A0A9D4C9L9_DREPO</name>
<dbReference type="AlphaFoldDB" id="A0A9D4C9L9"/>
<dbReference type="Proteomes" id="UP000828390">
    <property type="component" value="Unassembled WGS sequence"/>
</dbReference>